<dbReference type="Gene3D" id="3.90.190.10">
    <property type="entry name" value="Protein tyrosine phosphatase superfamily"/>
    <property type="match status" value="1"/>
</dbReference>
<reference evidence="3" key="2">
    <citation type="submission" date="2023-01" db="EMBL/GenBank/DDBJ databases">
        <authorList>
            <person name="Sun Q."/>
            <person name="Evtushenko L."/>
        </authorList>
    </citation>
    <scope>NUCLEOTIDE SEQUENCE</scope>
    <source>
        <strain evidence="3">VKM Ac-1958</strain>
    </source>
</reference>
<dbReference type="AlphaFoldDB" id="A0A9W6HR03"/>
<dbReference type="PROSITE" id="PS50056">
    <property type="entry name" value="TYR_PHOSPHATASE_2"/>
    <property type="match status" value="1"/>
</dbReference>
<dbReference type="RefSeq" id="WP_204938215.1">
    <property type="nucleotide sequence ID" value="NZ_BAAAUM010000001.1"/>
</dbReference>
<keyword evidence="4" id="KW-1185">Reference proteome</keyword>
<dbReference type="InterPro" id="IPR029021">
    <property type="entry name" value="Prot-tyrosine_phosphatase-like"/>
</dbReference>
<dbReference type="InterPro" id="IPR000387">
    <property type="entry name" value="Tyr_Pase_dom"/>
</dbReference>
<dbReference type="Proteomes" id="UP001142325">
    <property type="component" value="Unassembled WGS sequence"/>
</dbReference>
<dbReference type="GO" id="GO:0004721">
    <property type="term" value="F:phosphoprotein phosphatase activity"/>
    <property type="evidence" value="ECO:0007669"/>
    <property type="project" value="InterPro"/>
</dbReference>
<proteinExistence type="inferred from homology"/>
<name>A0A9W6HR03_9MICO</name>
<dbReference type="PANTHER" id="PTHR31126:SF1">
    <property type="entry name" value="TYROSINE SPECIFIC PROTEIN PHOSPHATASES DOMAIN-CONTAINING PROTEIN"/>
    <property type="match status" value="1"/>
</dbReference>
<dbReference type="PROSITE" id="PS00383">
    <property type="entry name" value="TYR_PHOSPHATASE_1"/>
    <property type="match status" value="1"/>
</dbReference>
<sequence>MRTIEVEGLFNARAVDAGIPWLVRTGATENLTPAGVATLRQCGVGVIVDLREPFEQGPIGHDIPVHAVSIYGTNPPDTGRLEDIYEGLLRTRGAALADAVAVVADAQSAALVHCTAGKDRTGLVVALARLAAGATPAEVIDDYELSGAEVRPVRAAHAESIAAQSALDDRADILRLHLDSPREAIAHALAVIDEWGGASEYLKAHGLRDAQLAALRAKRERALESQPSFAGEARS</sequence>
<reference evidence="3" key="1">
    <citation type="journal article" date="2014" name="Int. J. Syst. Evol. Microbiol.">
        <title>Complete genome sequence of Corynebacterium casei LMG S-19264T (=DSM 44701T), isolated from a smear-ripened cheese.</title>
        <authorList>
            <consortium name="US DOE Joint Genome Institute (JGI-PGF)"/>
            <person name="Walter F."/>
            <person name="Albersmeier A."/>
            <person name="Kalinowski J."/>
            <person name="Ruckert C."/>
        </authorList>
    </citation>
    <scope>NUCLEOTIDE SEQUENCE</scope>
    <source>
        <strain evidence="3">VKM Ac-1958</strain>
    </source>
</reference>
<accession>A0A9W6HR03</accession>
<protein>
    <submittedName>
        <fullName evidence="3">Protein-tyrosine-phosphatase</fullName>
    </submittedName>
</protein>
<dbReference type="EMBL" id="BSET01000001">
    <property type="protein sequence ID" value="GLK00499.1"/>
    <property type="molecule type" value="Genomic_DNA"/>
</dbReference>
<dbReference type="SUPFAM" id="SSF52799">
    <property type="entry name" value="(Phosphotyrosine protein) phosphatases II"/>
    <property type="match status" value="1"/>
</dbReference>
<comment type="caution">
    <text evidence="3">The sequence shown here is derived from an EMBL/GenBank/DDBJ whole genome shotgun (WGS) entry which is preliminary data.</text>
</comment>
<dbReference type="InterPro" id="IPR026893">
    <property type="entry name" value="Tyr/Ser_Pase_IphP-type"/>
</dbReference>
<dbReference type="InterPro" id="IPR016130">
    <property type="entry name" value="Tyr_Pase_AS"/>
</dbReference>
<evidence type="ECO:0000259" key="2">
    <source>
        <dbReference type="PROSITE" id="PS50056"/>
    </source>
</evidence>
<organism evidence="3 4">
    <name type="scientific">Microbacterium keratanolyticum</name>
    <dbReference type="NCBI Taxonomy" id="67574"/>
    <lineage>
        <taxon>Bacteria</taxon>
        <taxon>Bacillati</taxon>
        <taxon>Actinomycetota</taxon>
        <taxon>Actinomycetes</taxon>
        <taxon>Micrococcales</taxon>
        <taxon>Microbacteriaceae</taxon>
        <taxon>Microbacterium</taxon>
    </lineage>
</organism>
<dbReference type="Pfam" id="PF13350">
    <property type="entry name" value="Y_phosphatase3"/>
    <property type="match status" value="1"/>
</dbReference>
<feature type="domain" description="Tyrosine specific protein phosphatases" evidence="2">
    <location>
        <begin position="94"/>
        <end position="141"/>
    </location>
</feature>
<evidence type="ECO:0000313" key="3">
    <source>
        <dbReference type="EMBL" id="GLK00499.1"/>
    </source>
</evidence>
<gene>
    <name evidence="3" type="ORF">GCM10017596_02140</name>
</gene>
<dbReference type="PANTHER" id="PTHR31126">
    <property type="entry name" value="TYROSINE-PROTEIN PHOSPHATASE"/>
    <property type="match status" value="1"/>
</dbReference>
<evidence type="ECO:0000256" key="1">
    <source>
        <dbReference type="ARBA" id="ARBA00009580"/>
    </source>
</evidence>
<evidence type="ECO:0000313" key="4">
    <source>
        <dbReference type="Proteomes" id="UP001142325"/>
    </source>
</evidence>
<comment type="similarity">
    <text evidence="1">Belongs to the protein-tyrosine phosphatase family.</text>
</comment>